<name>B3TCP8_9BACT</name>
<dbReference type="NCBIfam" id="TIGR00002">
    <property type="entry name" value="S16"/>
    <property type="match status" value="1"/>
</dbReference>
<evidence type="ECO:0000256" key="3">
    <source>
        <dbReference type="HAMAP-Rule" id="MF_00385"/>
    </source>
</evidence>
<dbReference type="Gene3D" id="3.30.1320.10">
    <property type="match status" value="1"/>
</dbReference>
<evidence type="ECO:0000256" key="4">
    <source>
        <dbReference type="SAM" id="MobiDB-lite"/>
    </source>
</evidence>
<gene>
    <name evidence="3" type="primary">rpsP</name>
    <name evidence="5" type="ORF">ALOHA_HF4000APKG2098ctg15</name>
</gene>
<evidence type="ECO:0000313" key="5">
    <source>
        <dbReference type="EMBL" id="ABZ10357.1"/>
    </source>
</evidence>
<dbReference type="GO" id="GO:0003735">
    <property type="term" value="F:structural constituent of ribosome"/>
    <property type="evidence" value="ECO:0007669"/>
    <property type="project" value="InterPro"/>
</dbReference>
<dbReference type="PANTHER" id="PTHR12919:SF20">
    <property type="entry name" value="SMALL RIBOSOMAL SUBUNIT PROTEIN BS16M"/>
    <property type="match status" value="1"/>
</dbReference>
<proteinExistence type="inferred from homology"/>
<dbReference type="HAMAP" id="MF_00385">
    <property type="entry name" value="Ribosomal_bS16"/>
    <property type="match status" value="1"/>
</dbReference>
<dbReference type="PANTHER" id="PTHR12919">
    <property type="entry name" value="30S RIBOSOMAL PROTEIN S16"/>
    <property type="match status" value="1"/>
</dbReference>
<dbReference type="GO" id="GO:0006412">
    <property type="term" value="P:translation"/>
    <property type="evidence" value="ECO:0007669"/>
    <property type="project" value="UniProtKB-UniRule"/>
</dbReference>
<dbReference type="InterPro" id="IPR023803">
    <property type="entry name" value="Ribosomal_bS16_dom_sf"/>
</dbReference>
<dbReference type="GO" id="GO:0015935">
    <property type="term" value="C:small ribosomal subunit"/>
    <property type="evidence" value="ECO:0007669"/>
    <property type="project" value="TreeGrafter"/>
</dbReference>
<feature type="region of interest" description="Disordered" evidence="4">
    <location>
        <begin position="79"/>
        <end position="146"/>
    </location>
</feature>
<reference evidence="5" key="1">
    <citation type="journal article" date="2008" name="ISME J.">
        <title>Genomic patterns of recombination, clonal divergence and environment in marine microbial populations.</title>
        <authorList>
            <person name="Konstantinidis K.T."/>
            <person name="Delong E.F."/>
        </authorList>
    </citation>
    <scope>NUCLEOTIDE SEQUENCE</scope>
</reference>
<feature type="compositionally biased region" description="Basic and acidic residues" evidence="4">
    <location>
        <begin position="102"/>
        <end position="129"/>
    </location>
</feature>
<evidence type="ECO:0000256" key="1">
    <source>
        <dbReference type="ARBA" id="ARBA00022980"/>
    </source>
</evidence>
<comment type="similarity">
    <text evidence="3">Belongs to the bacterial ribosomal protein bS16 family.</text>
</comment>
<dbReference type="EMBL" id="EU016673">
    <property type="protein sequence ID" value="ABZ10357.1"/>
    <property type="molecule type" value="Genomic_DNA"/>
</dbReference>
<dbReference type="GO" id="GO:0005737">
    <property type="term" value="C:cytoplasm"/>
    <property type="evidence" value="ECO:0007669"/>
    <property type="project" value="UniProtKB-ARBA"/>
</dbReference>
<keyword evidence="2 3" id="KW-0687">Ribonucleoprotein</keyword>
<dbReference type="AlphaFoldDB" id="B3TCP8"/>
<evidence type="ECO:0000256" key="2">
    <source>
        <dbReference type="ARBA" id="ARBA00023274"/>
    </source>
</evidence>
<dbReference type="Pfam" id="PF00886">
    <property type="entry name" value="Ribosomal_S16"/>
    <property type="match status" value="1"/>
</dbReference>
<protein>
    <recommendedName>
        <fullName evidence="3">Small ribosomal subunit protein bS16</fullName>
    </recommendedName>
</protein>
<accession>B3TCP8</accession>
<dbReference type="SUPFAM" id="SSF54565">
    <property type="entry name" value="Ribosomal protein S16"/>
    <property type="match status" value="1"/>
</dbReference>
<sequence length="146" mass="16639">MLKIRLSMGGVKKRPVYRIVVADSRFPRDGRFIEKVGFFNPLLPKTKKERVNLEVERIKHWISKGAKPTLRVSRILGEAEVYPMPPKGNNPLKAIPKKDRKKDKPEGEKPAVDVTKAEPKKEEPKKEAPKTAAPKAEPKKEEPKKE</sequence>
<feature type="compositionally biased region" description="Basic and acidic residues" evidence="4">
    <location>
        <begin position="136"/>
        <end position="146"/>
    </location>
</feature>
<keyword evidence="1 3" id="KW-0689">Ribosomal protein</keyword>
<organism evidence="5">
    <name type="scientific">uncultured marine bacterium HF4000_APKG2098</name>
    <dbReference type="NCBI Taxonomy" id="455614"/>
    <lineage>
        <taxon>Bacteria</taxon>
        <taxon>environmental samples</taxon>
    </lineage>
</organism>
<dbReference type="InterPro" id="IPR000307">
    <property type="entry name" value="Ribosomal_bS16"/>
</dbReference>